<dbReference type="GO" id="GO:0015074">
    <property type="term" value="P:DNA integration"/>
    <property type="evidence" value="ECO:0007669"/>
    <property type="project" value="InterPro"/>
</dbReference>
<dbReference type="Proteomes" id="UP000886289">
    <property type="component" value="Unassembled WGS sequence"/>
</dbReference>
<name>A0A7C0Y617_DESA2</name>
<organism evidence="2">
    <name type="scientific">Desulfofervidus auxilii</name>
    <dbReference type="NCBI Taxonomy" id="1621989"/>
    <lineage>
        <taxon>Bacteria</taxon>
        <taxon>Pseudomonadati</taxon>
        <taxon>Thermodesulfobacteriota</taxon>
        <taxon>Candidatus Desulfofervidia</taxon>
        <taxon>Candidatus Desulfofervidales</taxon>
        <taxon>Candidatus Desulfofervidaceae</taxon>
        <taxon>Candidatus Desulfofervidus</taxon>
    </lineage>
</organism>
<protein>
    <recommendedName>
        <fullName evidence="1">Integrase catalytic domain-containing protein</fullName>
    </recommendedName>
</protein>
<evidence type="ECO:0000313" key="2">
    <source>
        <dbReference type="EMBL" id="HDD43490.1"/>
    </source>
</evidence>
<feature type="domain" description="Integrase catalytic" evidence="1">
    <location>
        <begin position="18"/>
        <end position="44"/>
    </location>
</feature>
<accession>A0A7C0Y617</accession>
<dbReference type="Pfam" id="PF13683">
    <property type="entry name" value="rve_3"/>
    <property type="match status" value="1"/>
</dbReference>
<evidence type="ECO:0000259" key="1">
    <source>
        <dbReference type="Pfam" id="PF13683"/>
    </source>
</evidence>
<sequence length="44" mass="5470">MVYCIENVLTERYLLLIIEARDRIMRWIEDYNTKRLHSGLRYLP</sequence>
<comment type="caution">
    <text evidence="2">The sequence shown here is derived from an EMBL/GenBank/DDBJ whole genome shotgun (WGS) entry which is preliminary data.</text>
</comment>
<proteinExistence type="predicted"/>
<gene>
    <name evidence="2" type="ORF">ENG63_01320</name>
</gene>
<dbReference type="AlphaFoldDB" id="A0A7C0Y617"/>
<reference evidence="2" key="1">
    <citation type="journal article" date="2020" name="mSystems">
        <title>Genome- and Community-Level Interaction Insights into Carbon Utilization and Element Cycling Functions of Hydrothermarchaeota in Hydrothermal Sediment.</title>
        <authorList>
            <person name="Zhou Z."/>
            <person name="Liu Y."/>
            <person name="Xu W."/>
            <person name="Pan J."/>
            <person name="Luo Z.H."/>
            <person name="Li M."/>
        </authorList>
    </citation>
    <scope>NUCLEOTIDE SEQUENCE [LARGE SCALE GENOMIC DNA]</scope>
    <source>
        <strain evidence="2">HyVt-233</strain>
    </source>
</reference>
<dbReference type="EMBL" id="DRBS01000054">
    <property type="protein sequence ID" value="HDD43490.1"/>
    <property type="molecule type" value="Genomic_DNA"/>
</dbReference>
<dbReference type="InterPro" id="IPR001584">
    <property type="entry name" value="Integrase_cat-core"/>
</dbReference>